<dbReference type="EMBL" id="JAJJMN010000003">
    <property type="protein sequence ID" value="MCC9020631.1"/>
    <property type="molecule type" value="Genomic_DNA"/>
</dbReference>
<gene>
    <name evidence="1" type="ORF">LNQ34_22955</name>
</gene>
<proteinExistence type="predicted"/>
<evidence type="ECO:0000313" key="1">
    <source>
        <dbReference type="EMBL" id="MCC9020631.1"/>
    </source>
</evidence>
<protein>
    <recommendedName>
        <fullName evidence="3">DUF1963 domain-containing protein</fullName>
    </recommendedName>
</protein>
<accession>A0ABS8M938</accession>
<dbReference type="RefSeq" id="WP_230001447.1">
    <property type="nucleotide sequence ID" value="NZ_JAJJMN010000003.1"/>
</dbReference>
<sequence>MNELYATCLIYDKTLDARIGGNPPKVIENDIPEDYNFYAVINHPEKQDKMLSIIIHNNFDVLLENNIYPDISVKVIEHEYSEIGDRKDKVIEDLGICSISNYSTENLSEFLFIKVGGEPRLIQPKSYFYEKLEKDGYSFFLQIEEEGYYDGMDYVFMYGALYLYKHNITGEIIAGFWQYS</sequence>
<organism evidence="1 2">
    <name type="scientific">Flavobacterium lipolyticum</name>
    <dbReference type="NCBI Taxonomy" id="2893754"/>
    <lineage>
        <taxon>Bacteria</taxon>
        <taxon>Pseudomonadati</taxon>
        <taxon>Bacteroidota</taxon>
        <taxon>Flavobacteriia</taxon>
        <taxon>Flavobacteriales</taxon>
        <taxon>Flavobacteriaceae</taxon>
        <taxon>Flavobacterium</taxon>
    </lineage>
</organism>
<comment type="caution">
    <text evidence="1">The sequence shown here is derived from an EMBL/GenBank/DDBJ whole genome shotgun (WGS) entry which is preliminary data.</text>
</comment>
<evidence type="ECO:0000313" key="2">
    <source>
        <dbReference type="Proteomes" id="UP001430700"/>
    </source>
</evidence>
<keyword evidence="2" id="KW-1185">Reference proteome</keyword>
<reference evidence="1" key="1">
    <citation type="submission" date="2021-11" db="EMBL/GenBank/DDBJ databases">
        <title>Description of novel Flavobacterium species.</title>
        <authorList>
            <person name="Saticioglu I.B."/>
            <person name="Ay H."/>
            <person name="Altun S."/>
            <person name="Duman M."/>
        </authorList>
    </citation>
    <scope>NUCLEOTIDE SEQUENCE</scope>
    <source>
        <strain evidence="1">F-126</strain>
    </source>
</reference>
<name>A0ABS8M938_9FLAO</name>
<dbReference type="Proteomes" id="UP001430700">
    <property type="component" value="Unassembled WGS sequence"/>
</dbReference>
<evidence type="ECO:0008006" key="3">
    <source>
        <dbReference type="Google" id="ProtNLM"/>
    </source>
</evidence>